<evidence type="ECO:0000256" key="11">
    <source>
        <dbReference type="ARBA" id="ARBA00029362"/>
    </source>
</evidence>
<comment type="catalytic activity">
    <reaction evidence="11">
        <text>[protein]-C-terminal L-amino acid-glycyl-phosphatidylethanolamide + H2O = [protein]-C-terminal L-amino acid-glycine + a 1,2-diacyl-sn-glycero-3-phosphoethanolamine</text>
        <dbReference type="Rhea" id="RHEA:67548"/>
        <dbReference type="Rhea" id="RHEA-COMP:17323"/>
        <dbReference type="Rhea" id="RHEA-COMP:17324"/>
        <dbReference type="ChEBI" id="CHEBI:15377"/>
        <dbReference type="ChEBI" id="CHEBI:64612"/>
        <dbReference type="ChEBI" id="CHEBI:172940"/>
        <dbReference type="ChEBI" id="CHEBI:172941"/>
    </reaction>
    <physiologicalReaction direction="left-to-right" evidence="11">
        <dbReference type="Rhea" id="RHEA:67549"/>
    </physiologicalReaction>
</comment>
<dbReference type="GO" id="GO:0019786">
    <property type="term" value="F:protein-phosphatidylethanolamide deconjugating activity"/>
    <property type="evidence" value="ECO:0007669"/>
    <property type="project" value="InterPro"/>
</dbReference>
<keyword evidence="7" id="KW-0788">Thiol protease</keyword>
<evidence type="ECO:0000256" key="9">
    <source>
        <dbReference type="ARBA" id="ARBA00023006"/>
    </source>
</evidence>
<keyword evidence="9 12" id="KW-0072">Autophagy</keyword>
<dbReference type="InterPro" id="IPR038765">
    <property type="entry name" value="Papain-like_cys_pep_sf"/>
</dbReference>
<evidence type="ECO:0000256" key="12">
    <source>
        <dbReference type="RuleBase" id="RU363115"/>
    </source>
</evidence>
<comment type="catalytic activity">
    <reaction evidence="10">
        <text>[protein]-C-terminal L-amino acid-glycyl-phosphatidylserine + H2O = [protein]-C-terminal L-amino acid-glycine + a 1,2-diacyl-sn-glycero-3-phospho-L-serine</text>
        <dbReference type="Rhea" id="RHEA:67576"/>
        <dbReference type="Rhea" id="RHEA-COMP:17324"/>
        <dbReference type="Rhea" id="RHEA-COMP:17326"/>
        <dbReference type="ChEBI" id="CHEBI:15377"/>
        <dbReference type="ChEBI" id="CHEBI:57262"/>
        <dbReference type="ChEBI" id="CHEBI:172940"/>
        <dbReference type="ChEBI" id="CHEBI:172942"/>
    </reaction>
    <physiologicalReaction direction="left-to-right" evidence="10">
        <dbReference type="Rhea" id="RHEA:67577"/>
    </physiologicalReaction>
</comment>
<dbReference type="InterPro" id="IPR005078">
    <property type="entry name" value="Peptidase_C54"/>
</dbReference>
<keyword evidence="5 12" id="KW-0645">Protease</keyword>
<dbReference type="GO" id="GO:0034727">
    <property type="term" value="P:piecemeal microautophagy of the nucleus"/>
    <property type="evidence" value="ECO:0007669"/>
    <property type="project" value="TreeGrafter"/>
</dbReference>
<dbReference type="GO" id="GO:0004197">
    <property type="term" value="F:cysteine-type endopeptidase activity"/>
    <property type="evidence" value="ECO:0007669"/>
    <property type="project" value="TreeGrafter"/>
</dbReference>
<evidence type="ECO:0000256" key="1">
    <source>
        <dbReference type="ARBA" id="ARBA00004496"/>
    </source>
</evidence>
<dbReference type="SUPFAM" id="SSF54001">
    <property type="entry name" value="Cysteine proteinases"/>
    <property type="match status" value="1"/>
</dbReference>
<evidence type="ECO:0000256" key="3">
    <source>
        <dbReference type="ARBA" id="ARBA00022448"/>
    </source>
</evidence>
<accession>A0A1A8EYX4</accession>
<sequence>MISCVALKMSSSDPEGNGSAVVKSPVLCARAVLCGHGNQVFSVSRSYLSAMNPNTSSACCEVQSVADDHADDWLFLCPELAEPLSSESGFREDQEAGEQSKLKSKLVSAWNSIKYGWSLKKKAKFKKSSPVNLLGKSYNIKNEEDRECFRRCFVSLLWLTYRRGFPQLPGSSLTTDSGWGCVLRTGQMLLARGLILHLMPPGWTWSAQYSLVKDDLDLLQSANSTEPGWAVDEKQRGRKLSLGSLLDRPMEATHRRVVSWFLDHPSAPFGIHRLVELGKSSGKKAGDWYGPSIVSHILRKAVAASVDLPNLVVYVAQDCTIYLQDVRTLCERPHPHFWKSVIILVPVRLGGQDLNPSYITYVKKLLRLECCIGIIGGKPKHSLFFVGFQDDHLLYLDPHYCQPTVNIKKGNFPLESFHCKHPRKMSFSRMDPSCTIGFYAKGQKEFESFCAAVNKAVATSSETYPMFIFAEGKSPEVEEDVSESTNCITYIQRENELKSDDTDSMDEFVLL</sequence>
<evidence type="ECO:0000256" key="2">
    <source>
        <dbReference type="ARBA" id="ARBA00010958"/>
    </source>
</evidence>
<keyword evidence="3" id="KW-0813">Transport</keyword>
<dbReference type="PANTHER" id="PTHR22624:SF36">
    <property type="entry name" value="CYSTEINE PROTEASE ATG4D"/>
    <property type="match status" value="1"/>
</dbReference>
<proteinExistence type="inferred from homology"/>
<dbReference type="GO" id="GO:0000045">
    <property type="term" value="P:autophagosome assembly"/>
    <property type="evidence" value="ECO:0007669"/>
    <property type="project" value="TreeGrafter"/>
</dbReference>
<dbReference type="EMBL" id="HAEB01004532">
    <property type="protein sequence ID" value="SBQ51059.1"/>
    <property type="molecule type" value="Transcribed_RNA"/>
</dbReference>
<comment type="similarity">
    <text evidence="2 12">Belongs to the peptidase C54 family.</text>
</comment>
<dbReference type="GO" id="GO:0035973">
    <property type="term" value="P:aggrephagy"/>
    <property type="evidence" value="ECO:0007669"/>
    <property type="project" value="TreeGrafter"/>
</dbReference>
<reference evidence="14" key="2">
    <citation type="submission" date="2016-06" db="EMBL/GenBank/DDBJ databases">
        <title>The genome of a short-lived fish provides insights into sex chromosome evolution and the genetic control of aging.</title>
        <authorList>
            <person name="Reichwald K."/>
            <person name="Felder M."/>
            <person name="Petzold A."/>
            <person name="Koch P."/>
            <person name="Groth M."/>
            <person name="Platzer M."/>
        </authorList>
    </citation>
    <scope>NUCLEOTIDE SEQUENCE</scope>
    <source>
        <tissue evidence="14">Brain</tissue>
    </source>
</reference>
<evidence type="ECO:0000256" key="8">
    <source>
        <dbReference type="ARBA" id="ARBA00022927"/>
    </source>
</evidence>
<evidence type="ECO:0000313" key="14">
    <source>
        <dbReference type="EMBL" id="SBQ51059.1"/>
    </source>
</evidence>
<dbReference type="Pfam" id="PF03416">
    <property type="entry name" value="Peptidase_C54"/>
    <property type="match status" value="1"/>
</dbReference>
<dbReference type="EC" id="3.4.22.-" evidence="12"/>
<dbReference type="GO" id="GO:0015031">
    <property type="term" value="P:protein transport"/>
    <property type="evidence" value="ECO:0007669"/>
    <property type="project" value="UniProtKB-KW"/>
</dbReference>
<evidence type="ECO:0000256" key="7">
    <source>
        <dbReference type="ARBA" id="ARBA00022807"/>
    </source>
</evidence>
<dbReference type="GO" id="GO:0016485">
    <property type="term" value="P:protein processing"/>
    <property type="evidence" value="ECO:0007669"/>
    <property type="project" value="TreeGrafter"/>
</dbReference>
<comment type="subcellular location">
    <subcellularLocation>
        <location evidence="1 12">Cytoplasm</location>
    </subcellularLocation>
</comment>
<keyword evidence="8 12" id="KW-0653">Protein transport</keyword>
<protein>
    <recommendedName>
        <fullName evidence="12">Cysteine protease</fullName>
        <ecNumber evidence="12">3.4.22.-</ecNumber>
    </recommendedName>
</protein>
<keyword evidence="6 12" id="KW-0378">Hydrolase</keyword>
<keyword evidence="4 12" id="KW-0963">Cytoplasm</keyword>
<dbReference type="InterPro" id="IPR046792">
    <property type="entry name" value="Peptidase_C54_cat"/>
</dbReference>
<dbReference type="AlphaFoldDB" id="A0A1A8EYX4"/>
<feature type="domain" description="Peptidase C54 catalytic" evidence="13">
    <location>
        <begin position="149"/>
        <end position="451"/>
    </location>
</feature>
<dbReference type="PANTHER" id="PTHR22624">
    <property type="entry name" value="CYSTEINE PROTEASE ATG4"/>
    <property type="match status" value="1"/>
</dbReference>
<evidence type="ECO:0000256" key="10">
    <source>
        <dbReference type="ARBA" id="ARBA00029289"/>
    </source>
</evidence>
<dbReference type="GO" id="GO:0005737">
    <property type="term" value="C:cytoplasm"/>
    <property type="evidence" value="ECO:0007669"/>
    <property type="project" value="UniProtKB-SubCell"/>
</dbReference>
<comment type="function">
    <text evidence="12">Cysteine protease that plays a key role in autophagy by mediating both proteolytic activation and delipidation of ATG8 family proteins.</text>
</comment>
<reference evidence="14" key="1">
    <citation type="submission" date="2016-05" db="EMBL/GenBank/DDBJ databases">
        <authorList>
            <person name="Lavstsen T."/>
            <person name="Jespersen J.S."/>
        </authorList>
    </citation>
    <scope>NUCLEOTIDE SEQUENCE</scope>
    <source>
        <tissue evidence="14">Brain</tissue>
    </source>
</reference>
<organism evidence="14">
    <name type="scientific">Nothobranchius korthausae</name>
    <dbReference type="NCBI Taxonomy" id="1143690"/>
    <lineage>
        <taxon>Eukaryota</taxon>
        <taxon>Metazoa</taxon>
        <taxon>Chordata</taxon>
        <taxon>Craniata</taxon>
        <taxon>Vertebrata</taxon>
        <taxon>Euteleostomi</taxon>
        <taxon>Actinopterygii</taxon>
        <taxon>Neopterygii</taxon>
        <taxon>Teleostei</taxon>
        <taxon>Neoteleostei</taxon>
        <taxon>Acanthomorphata</taxon>
        <taxon>Ovalentaria</taxon>
        <taxon>Atherinomorphae</taxon>
        <taxon>Cyprinodontiformes</taxon>
        <taxon>Nothobranchiidae</taxon>
        <taxon>Nothobranchius</taxon>
    </lineage>
</organism>
<evidence type="ECO:0000256" key="5">
    <source>
        <dbReference type="ARBA" id="ARBA00022670"/>
    </source>
</evidence>
<name>A0A1A8EYX4_9TELE</name>
<gene>
    <name evidence="14" type="primary">ATG4D</name>
</gene>
<evidence type="ECO:0000256" key="6">
    <source>
        <dbReference type="ARBA" id="ARBA00022801"/>
    </source>
</evidence>
<evidence type="ECO:0000259" key="13">
    <source>
        <dbReference type="Pfam" id="PF03416"/>
    </source>
</evidence>
<evidence type="ECO:0000256" key="4">
    <source>
        <dbReference type="ARBA" id="ARBA00022490"/>
    </source>
</evidence>
<dbReference type="GO" id="GO:0000423">
    <property type="term" value="P:mitophagy"/>
    <property type="evidence" value="ECO:0007669"/>
    <property type="project" value="TreeGrafter"/>
</dbReference>